<evidence type="ECO:0000313" key="2">
    <source>
        <dbReference type="EMBL" id="CCC94586.1"/>
    </source>
</evidence>
<organism evidence="2">
    <name type="scientific">Trypanosoma congolense (strain IL3000)</name>
    <dbReference type="NCBI Taxonomy" id="1068625"/>
    <lineage>
        <taxon>Eukaryota</taxon>
        <taxon>Discoba</taxon>
        <taxon>Euglenozoa</taxon>
        <taxon>Kinetoplastea</taxon>
        <taxon>Metakinetoplastina</taxon>
        <taxon>Trypanosomatida</taxon>
        <taxon>Trypanosomatidae</taxon>
        <taxon>Trypanosoma</taxon>
        <taxon>Nannomonas</taxon>
    </lineage>
</organism>
<feature type="compositionally biased region" description="Polar residues" evidence="1">
    <location>
        <begin position="151"/>
        <end position="177"/>
    </location>
</feature>
<accession>G0UYW8</accession>
<sequence length="394" mass="42875">MQSSVPSTSDSLREADTKFHGAGSDAHALLQGRLMLFLQQSRNQAAQNHAMRMSLLESQYSRRLREVTAVRHVTSPLPCTPPEQPEVGRCAPTSCDAVGTDVVIEVDMSETDEEGPSSSVVMGSGELRRQRVSQHISYDNSGAERGPAGTTVASFSPQSPSASYDISPETRTPISPTTERKSPEKAMTTSDSVSTTMRGRSEVKYCGAAEALLKSSQVIPRRNVLTNRASVFPSRGTDRGGVSVSLMSAINNASEEAMRHRLMAPNTQRRDAARHQSVARSPGSPRPRVDASCPSSPTPLDPELMEFLVWEATRPEEYRRSLQAGLNRLCPIARAYAAARPEAGWLSHTDGEAIPVANERCRSPLHPGSTPSRFVEWIASDIDCYEDLLLEQTA</sequence>
<feature type="region of interest" description="Disordered" evidence="1">
    <location>
        <begin position="138"/>
        <end position="198"/>
    </location>
</feature>
<dbReference type="AlphaFoldDB" id="G0UYW8"/>
<evidence type="ECO:0000256" key="1">
    <source>
        <dbReference type="SAM" id="MobiDB-lite"/>
    </source>
</evidence>
<proteinExistence type="predicted"/>
<feature type="compositionally biased region" description="Polar residues" evidence="1">
    <location>
        <begin position="187"/>
        <end position="198"/>
    </location>
</feature>
<gene>
    <name evidence="2" type="ORF">TCIL3000_10_13710</name>
</gene>
<dbReference type="EMBL" id="HE575323">
    <property type="protein sequence ID" value="CCC94586.1"/>
    <property type="molecule type" value="Genomic_DNA"/>
</dbReference>
<name>G0UYW8_TRYCI</name>
<feature type="region of interest" description="Disordered" evidence="1">
    <location>
        <begin position="266"/>
        <end position="300"/>
    </location>
</feature>
<reference evidence="2" key="1">
    <citation type="journal article" date="2012" name="Proc. Natl. Acad. Sci. U.S.A.">
        <title>Antigenic diversity is generated by distinct evolutionary mechanisms in African trypanosome species.</title>
        <authorList>
            <person name="Jackson A.P."/>
            <person name="Berry A."/>
            <person name="Aslett M."/>
            <person name="Allison H.C."/>
            <person name="Burton P."/>
            <person name="Vavrova-Anderson J."/>
            <person name="Brown R."/>
            <person name="Browne H."/>
            <person name="Corton N."/>
            <person name="Hauser H."/>
            <person name="Gamble J."/>
            <person name="Gilderthorp R."/>
            <person name="Marcello L."/>
            <person name="McQuillan J."/>
            <person name="Otto T.D."/>
            <person name="Quail M.A."/>
            <person name="Sanders M.J."/>
            <person name="van Tonder A."/>
            <person name="Ginger M.L."/>
            <person name="Field M.C."/>
            <person name="Barry J.D."/>
            <person name="Hertz-Fowler C."/>
            <person name="Berriman M."/>
        </authorList>
    </citation>
    <scope>NUCLEOTIDE SEQUENCE</scope>
    <source>
        <strain evidence="2">IL3000</strain>
    </source>
</reference>
<dbReference type="VEuPathDB" id="TriTrypDB:TcIL3000_10_13710"/>
<protein>
    <submittedName>
        <fullName evidence="2">Uncharacterized protein</fullName>
    </submittedName>
</protein>